<keyword evidence="5 11" id="KW-0547">Nucleotide-binding</keyword>
<evidence type="ECO:0000256" key="6">
    <source>
        <dbReference type="ARBA" id="ARBA00022777"/>
    </source>
</evidence>
<keyword evidence="7 11" id="KW-0067">ATP-binding</keyword>
<comment type="pathway">
    <text evidence="2">Carbohydrate metabolism; hexose metabolism.</text>
</comment>
<comment type="similarity">
    <text evidence="3 11">Belongs to the hexokinase family.</text>
</comment>
<protein>
    <recommendedName>
        <fullName evidence="11">Phosphotransferase</fullName>
        <ecNumber evidence="11">2.7.1.-</ecNumber>
    </recommendedName>
</protein>
<evidence type="ECO:0000256" key="5">
    <source>
        <dbReference type="ARBA" id="ARBA00022741"/>
    </source>
</evidence>
<dbReference type="PROSITE" id="PS51748">
    <property type="entry name" value="HEXOKINASE_2"/>
    <property type="match status" value="1"/>
</dbReference>
<evidence type="ECO:0000256" key="10">
    <source>
        <dbReference type="ARBA" id="ARBA00047905"/>
    </source>
</evidence>
<dbReference type="InterPro" id="IPR043129">
    <property type="entry name" value="ATPase_NBD"/>
</dbReference>
<keyword evidence="6 11" id="KW-0418">Kinase</keyword>
<dbReference type="GO" id="GO:0005536">
    <property type="term" value="F:D-glucose binding"/>
    <property type="evidence" value="ECO:0007669"/>
    <property type="project" value="InterPro"/>
</dbReference>
<dbReference type="GO" id="GO:0006006">
    <property type="term" value="P:glucose metabolic process"/>
    <property type="evidence" value="ECO:0007669"/>
    <property type="project" value="TreeGrafter"/>
</dbReference>
<dbReference type="GO" id="GO:0004340">
    <property type="term" value="F:glucokinase activity"/>
    <property type="evidence" value="ECO:0007669"/>
    <property type="project" value="TreeGrafter"/>
</dbReference>
<dbReference type="EC" id="2.7.1.-" evidence="11"/>
<dbReference type="InterPro" id="IPR022672">
    <property type="entry name" value="Hexokinase_N"/>
</dbReference>
<comment type="catalytic activity">
    <reaction evidence="10">
        <text>D-fructose + ATP = D-fructose 6-phosphate + ADP + H(+)</text>
        <dbReference type="Rhea" id="RHEA:16125"/>
        <dbReference type="ChEBI" id="CHEBI:15378"/>
        <dbReference type="ChEBI" id="CHEBI:30616"/>
        <dbReference type="ChEBI" id="CHEBI:37721"/>
        <dbReference type="ChEBI" id="CHEBI:61527"/>
        <dbReference type="ChEBI" id="CHEBI:456216"/>
        <dbReference type="EC" id="2.7.1.1"/>
    </reaction>
    <physiologicalReaction direction="left-to-right" evidence="10">
        <dbReference type="Rhea" id="RHEA:16126"/>
    </physiologicalReaction>
</comment>
<dbReference type="Gene3D" id="1.10.287.1250">
    <property type="match status" value="1"/>
</dbReference>
<dbReference type="PANTHER" id="PTHR19443:SF16">
    <property type="entry name" value="HEXOKINASE TYPE 1-RELATED"/>
    <property type="match status" value="1"/>
</dbReference>
<evidence type="ECO:0000256" key="9">
    <source>
        <dbReference type="ARBA" id="ARBA00044613"/>
    </source>
</evidence>
<dbReference type="Proteomes" id="UP000248817">
    <property type="component" value="Unassembled WGS sequence"/>
</dbReference>
<dbReference type="PRINTS" id="PR00475">
    <property type="entry name" value="HEXOKINASE"/>
</dbReference>
<reference evidence="14 15" key="1">
    <citation type="submission" date="2018-02" db="EMBL/GenBank/DDBJ databases">
        <title>The genomes of Aspergillus section Nigri reveals drivers in fungal speciation.</title>
        <authorList>
            <consortium name="DOE Joint Genome Institute"/>
            <person name="Vesth T.C."/>
            <person name="Nybo J."/>
            <person name="Theobald S."/>
            <person name="Brandl J."/>
            <person name="Frisvad J.C."/>
            <person name="Nielsen K.F."/>
            <person name="Lyhne E.K."/>
            <person name="Kogle M.E."/>
            <person name="Kuo A."/>
            <person name="Riley R."/>
            <person name="Clum A."/>
            <person name="Nolan M."/>
            <person name="Lipzen A."/>
            <person name="Salamov A."/>
            <person name="Henrissat B."/>
            <person name="Wiebenga A."/>
            <person name="De vries R.P."/>
            <person name="Grigoriev I.V."/>
            <person name="Mortensen U.H."/>
            <person name="Andersen M.R."/>
            <person name="Baker S.E."/>
        </authorList>
    </citation>
    <scope>NUCLEOTIDE SEQUENCE [LARGE SCALE GENOMIC DNA]</scope>
    <source>
        <strain evidence="14 15">CBS 114.80</strain>
    </source>
</reference>
<dbReference type="GO" id="GO:0005524">
    <property type="term" value="F:ATP binding"/>
    <property type="evidence" value="ECO:0007669"/>
    <property type="project" value="UniProtKB-UniRule"/>
</dbReference>
<keyword evidence="4 11" id="KW-0808">Transferase</keyword>
<evidence type="ECO:0000256" key="7">
    <source>
        <dbReference type="ARBA" id="ARBA00022840"/>
    </source>
</evidence>
<evidence type="ECO:0000256" key="2">
    <source>
        <dbReference type="ARBA" id="ARBA00005028"/>
    </source>
</evidence>
<dbReference type="UniPathway" id="UPA00109">
    <property type="reaction ID" value="UER00180"/>
</dbReference>
<dbReference type="Gene3D" id="3.40.367.20">
    <property type="match status" value="1"/>
</dbReference>
<dbReference type="PANTHER" id="PTHR19443">
    <property type="entry name" value="HEXOKINASE"/>
    <property type="match status" value="1"/>
</dbReference>
<evidence type="ECO:0000256" key="1">
    <source>
        <dbReference type="ARBA" id="ARBA00004888"/>
    </source>
</evidence>
<name>A0A2V5J185_9EURO</name>
<dbReference type="GO" id="GO:0001678">
    <property type="term" value="P:intracellular glucose homeostasis"/>
    <property type="evidence" value="ECO:0007669"/>
    <property type="project" value="InterPro"/>
</dbReference>
<evidence type="ECO:0000259" key="13">
    <source>
        <dbReference type="Pfam" id="PF03727"/>
    </source>
</evidence>
<evidence type="ECO:0000256" key="11">
    <source>
        <dbReference type="RuleBase" id="RU362007"/>
    </source>
</evidence>
<dbReference type="Pfam" id="PF03727">
    <property type="entry name" value="Hexokinase_2"/>
    <property type="match status" value="1"/>
</dbReference>
<proteinExistence type="inferred from homology"/>
<dbReference type="GO" id="GO:0005739">
    <property type="term" value="C:mitochondrion"/>
    <property type="evidence" value="ECO:0007669"/>
    <property type="project" value="TreeGrafter"/>
</dbReference>
<dbReference type="SUPFAM" id="SSF53067">
    <property type="entry name" value="Actin-like ATPase domain"/>
    <property type="match status" value="2"/>
</dbReference>
<dbReference type="GO" id="GO:0005829">
    <property type="term" value="C:cytosol"/>
    <property type="evidence" value="ECO:0007669"/>
    <property type="project" value="TreeGrafter"/>
</dbReference>
<evidence type="ECO:0000256" key="3">
    <source>
        <dbReference type="ARBA" id="ARBA00009225"/>
    </source>
</evidence>
<sequence>MKEAQGACASAAPVFQETPDKVSQEVERIAQMFTIDGDSLRRITDHFVQELEKGLSNDDSDIPMNVTWVMNQPTGYETGSYLTVDMGGTNLRVCNVTLTEEKGGCELTQHKFKLPKHMRHCTADELWAFIADRIEDFIQEQHLTPPASEKLPLAFTFSYPVTQDNIRHGVLQRWTKGWDISGVEGHDVVAQLEQALERRNIPVRIVALVNDTTGALIASAYKDPDVKIGSILGTGCNAAYMEKCGRIPKIASHNLPTDQLVGINTEYGAFDNSHKVLPRCMFDLEIDRASPRPGQQTYEKMVAGLYTGELFRLIIVHLHETVGFLSGCDLRNLRDVHAMESSCLSRMEEENAAAESQMAETRAMLKQEFGIEPTLQELKTCCKLAEIVCTRAARLYACGIAAICKKEGLTRGRVGVDGSAFSKNYQFQERAAAALREILEWPAEEEDLITFVPAEDGSGIGAALIAALTVGDHGCLSTTDDGTRCHIL</sequence>
<accession>A0A2V5J185</accession>
<keyword evidence="15" id="KW-1185">Reference proteome</keyword>
<evidence type="ECO:0000259" key="12">
    <source>
        <dbReference type="Pfam" id="PF00349"/>
    </source>
</evidence>
<gene>
    <name evidence="14" type="ORF">BP00DRAFT_442614</name>
</gene>
<organism evidence="14 15">
    <name type="scientific">Aspergillus indologenus CBS 114.80</name>
    <dbReference type="NCBI Taxonomy" id="1450541"/>
    <lineage>
        <taxon>Eukaryota</taxon>
        <taxon>Fungi</taxon>
        <taxon>Dikarya</taxon>
        <taxon>Ascomycota</taxon>
        <taxon>Pezizomycotina</taxon>
        <taxon>Eurotiomycetes</taxon>
        <taxon>Eurotiomycetidae</taxon>
        <taxon>Eurotiales</taxon>
        <taxon>Aspergillaceae</taxon>
        <taxon>Aspergillus</taxon>
        <taxon>Aspergillus subgen. Circumdati</taxon>
    </lineage>
</organism>
<dbReference type="GO" id="GO:0019158">
    <property type="term" value="F:mannokinase activity"/>
    <property type="evidence" value="ECO:0007669"/>
    <property type="project" value="TreeGrafter"/>
</dbReference>
<feature type="domain" description="Hexokinase C-terminal" evidence="13">
    <location>
        <begin position="227"/>
        <end position="468"/>
    </location>
</feature>
<keyword evidence="8 11" id="KW-0324">Glycolysis</keyword>
<dbReference type="FunFam" id="3.40.367.20:FF:000004">
    <property type="entry name" value="Phosphotransferase"/>
    <property type="match status" value="1"/>
</dbReference>
<evidence type="ECO:0000313" key="14">
    <source>
        <dbReference type="EMBL" id="PYI35440.1"/>
    </source>
</evidence>
<dbReference type="InterPro" id="IPR022673">
    <property type="entry name" value="Hexokinase_C"/>
</dbReference>
<dbReference type="EMBL" id="KZ825469">
    <property type="protein sequence ID" value="PYI35440.1"/>
    <property type="molecule type" value="Genomic_DNA"/>
</dbReference>
<dbReference type="Gene3D" id="3.30.420.40">
    <property type="match status" value="1"/>
</dbReference>
<feature type="domain" description="Hexokinase N-terminal" evidence="12">
    <location>
        <begin position="25"/>
        <end position="221"/>
    </location>
</feature>
<dbReference type="AlphaFoldDB" id="A0A2V5J185"/>
<comment type="catalytic activity">
    <reaction evidence="9">
        <text>a D-hexose + ATP = a D-hexose 6-phosphate + ADP + H(+)</text>
        <dbReference type="Rhea" id="RHEA:22740"/>
        <dbReference type="ChEBI" id="CHEBI:4194"/>
        <dbReference type="ChEBI" id="CHEBI:15378"/>
        <dbReference type="ChEBI" id="CHEBI:30616"/>
        <dbReference type="ChEBI" id="CHEBI:229467"/>
        <dbReference type="ChEBI" id="CHEBI:456216"/>
        <dbReference type="EC" id="2.7.1.1"/>
    </reaction>
    <physiologicalReaction direction="left-to-right" evidence="9">
        <dbReference type="Rhea" id="RHEA:22741"/>
    </physiologicalReaction>
</comment>
<dbReference type="GO" id="GO:0006096">
    <property type="term" value="P:glycolytic process"/>
    <property type="evidence" value="ECO:0007669"/>
    <property type="project" value="UniProtKB-UniPathway"/>
</dbReference>
<dbReference type="GO" id="GO:0008865">
    <property type="term" value="F:fructokinase activity"/>
    <property type="evidence" value="ECO:0007669"/>
    <property type="project" value="TreeGrafter"/>
</dbReference>
<evidence type="ECO:0000256" key="8">
    <source>
        <dbReference type="ARBA" id="ARBA00023152"/>
    </source>
</evidence>
<dbReference type="GO" id="GO:0006013">
    <property type="term" value="P:mannose metabolic process"/>
    <property type="evidence" value="ECO:0007669"/>
    <property type="project" value="TreeGrafter"/>
</dbReference>
<comment type="pathway">
    <text evidence="1">Carbohydrate degradation; glycolysis; D-glyceraldehyde 3-phosphate and glycerone phosphate from D-glucose: step 1/4.</text>
</comment>
<dbReference type="InterPro" id="IPR001312">
    <property type="entry name" value="Hexokinase"/>
</dbReference>
<evidence type="ECO:0000313" key="15">
    <source>
        <dbReference type="Proteomes" id="UP000248817"/>
    </source>
</evidence>
<evidence type="ECO:0000256" key="4">
    <source>
        <dbReference type="ARBA" id="ARBA00022679"/>
    </source>
</evidence>
<dbReference type="FunFam" id="3.30.420.40:FF:000092">
    <property type="entry name" value="Phosphotransferase"/>
    <property type="match status" value="1"/>
</dbReference>
<dbReference type="Pfam" id="PF00349">
    <property type="entry name" value="Hexokinase_1"/>
    <property type="match status" value="1"/>
</dbReference>